<dbReference type="Proteomes" id="UP000604046">
    <property type="component" value="Unassembled WGS sequence"/>
</dbReference>
<gene>
    <name evidence="1" type="ORF">SNAT2548_LOCUS12052</name>
</gene>
<sequence>MDSTSSSEESSLSGDWPPVPVFQAPAFQALSIRPRSFHLDSLERSLEAPPSLFTYVLEGSLCGVLLSSREGARVLLWLQPSSWLALACSGRGPHACARQLLQLSA</sequence>
<protein>
    <submittedName>
        <fullName evidence="1">Uncharacterized protein</fullName>
    </submittedName>
</protein>
<organism evidence="1 2">
    <name type="scientific">Symbiodinium natans</name>
    <dbReference type="NCBI Taxonomy" id="878477"/>
    <lineage>
        <taxon>Eukaryota</taxon>
        <taxon>Sar</taxon>
        <taxon>Alveolata</taxon>
        <taxon>Dinophyceae</taxon>
        <taxon>Suessiales</taxon>
        <taxon>Symbiodiniaceae</taxon>
        <taxon>Symbiodinium</taxon>
    </lineage>
</organism>
<proteinExistence type="predicted"/>
<name>A0A812LXD2_9DINO</name>
<comment type="caution">
    <text evidence="1">The sequence shown here is derived from an EMBL/GenBank/DDBJ whole genome shotgun (WGS) entry which is preliminary data.</text>
</comment>
<keyword evidence="2" id="KW-1185">Reference proteome</keyword>
<dbReference type="EMBL" id="CAJNDS010001119">
    <property type="protein sequence ID" value="CAE7248645.1"/>
    <property type="molecule type" value="Genomic_DNA"/>
</dbReference>
<accession>A0A812LXD2</accession>
<dbReference type="AlphaFoldDB" id="A0A812LXD2"/>
<reference evidence="1" key="1">
    <citation type="submission" date="2021-02" db="EMBL/GenBank/DDBJ databases">
        <authorList>
            <person name="Dougan E. K."/>
            <person name="Rhodes N."/>
            <person name="Thang M."/>
            <person name="Chan C."/>
        </authorList>
    </citation>
    <scope>NUCLEOTIDE SEQUENCE</scope>
</reference>
<evidence type="ECO:0000313" key="2">
    <source>
        <dbReference type="Proteomes" id="UP000604046"/>
    </source>
</evidence>
<evidence type="ECO:0000313" key="1">
    <source>
        <dbReference type="EMBL" id="CAE7248645.1"/>
    </source>
</evidence>